<dbReference type="InterPro" id="IPR023828">
    <property type="entry name" value="Peptidase_S8_Ser-AS"/>
</dbReference>
<protein>
    <submittedName>
        <fullName evidence="10">Cuticle-degrading protease</fullName>
    </submittedName>
</protein>
<evidence type="ECO:0000256" key="6">
    <source>
        <dbReference type="PROSITE-ProRule" id="PRU01240"/>
    </source>
</evidence>
<feature type="domain" description="Peptidase S8/S53" evidence="8">
    <location>
        <begin position="198"/>
        <end position="433"/>
    </location>
</feature>
<evidence type="ECO:0000256" key="1">
    <source>
        <dbReference type="ARBA" id="ARBA00011073"/>
    </source>
</evidence>
<dbReference type="PANTHER" id="PTHR43806:SF58">
    <property type="entry name" value="ALKALINE PROTEASE 1-RELATED"/>
    <property type="match status" value="1"/>
</dbReference>
<keyword evidence="4 6" id="KW-0378">Hydrolase</keyword>
<evidence type="ECO:0000259" key="9">
    <source>
        <dbReference type="Pfam" id="PF05922"/>
    </source>
</evidence>
<dbReference type="PROSITE" id="PS00137">
    <property type="entry name" value="SUBTILASE_HIS"/>
    <property type="match status" value="1"/>
</dbReference>
<feature type="domain" description="Inhibitor I9" evidence="9">
    <location>
        <begin position="101"/>
        <end position="165"/>
    </location>
</feature>
<dbReference type="STRING" id="1291518.A0A0D9P9P0"/>
<dbReference type="InterPro" id="IPR022398">
    <property type="entry name" value="Peptidase_S8_His-AS"/>
</dbReference>
<comment type="similarity">
    <text evidence="1 6 7">Belongs to the peptidase S8 family.</text>
</comment>
<dbReference type="InterPro" id="IPR050131">
    <property type="entry name" value="Peptidase_S8_subtilisin-like"/>
</dbReference>
<evidence type="ECO:0000256" key="3">
    <source>
        <dbReference type="ARBA" id="ARBA00022729"/>
    </source>
</evidence>
<reference evidence="11" key="1">
    <citation type="journal article" date="2014" name="BMC Genomics">
        <title>The genome sequence of the biocontrol fungus Metarhizium anisopliae and comparative genomics of Metarhizium species.</title>
        <authorList>
            <person name="Pattemore J.A."/>
            <person name="Hane J.K."/>
            <person name="Williams A.H."/>
            <person name="Wilson B.A."/>
            <person name="Stodart B.J."/>
            <person name="Ash G.J."/>
        </authorList>
    </citation>
    <scope>NUCLEOTIDE SEQUENCE [LARGE SCALE GENOMIC DNA]</scope>
    <source>
        <strain evidence="11">BRIP 53293</strain>
    </source>
</reference>
<dbReference type="PROSITE" id="PS00138">
    <property type="entry name" value="SUBTILASE_SER"/>
    <property type="match status" value="1"/>
</dbReference>
<accession>A0A0D9P9P0</accession>
<dbReference type="Pfam" id="PF00082">
    <property type="entry name" value="Peptidase_S8"/>
    <property type="match status" value="1"/>
</dbReference>
<evidence type="ECO:0000313" key="11">
    <source>
        <dbReference type="Proteomes" id="UP000054544"/>
    </source>
</evidence>
<dbReference type="SUPFAM" id="SSF52743">
    <property type="entry name" value="Subtilisin-like"/>
    <property type="match status" value="1"/>
</dbReference>
<dbReference type="InterPro" id="IPR037045">
    <property type="entry name" value="S8pro/Inhibitor_I9_sf"/>
</dbReference>
<dbReference type="AlphaFoldDB" id="A0A0D9P9P0"/>
<evidence type="ECO:0000256" key="4">
    <source>
        <dbReference type="ARBA" id="ARBA00022801"/>
    </source>
</evidence>
<dbReference type="Gene3D" id="3.30.70.80">
    <property type="entry name" value="Peptidase S8 propeptide/proteinase inhibitor I9"/>
    <property type="match status" value="1"/>
</dbReference>
<dbReference type="EMBL" id="KE384721">
    <property type="protein sequence ID" value="KJK82987.1"/>
    <property type="molecule type" value="Genomic_DNA"/>
</dbReference>
<dbReference type="Pfam" id="PF05922">
    <property type="entry name" value="Inhibitor_I9"/>
    <property type="match status" value="1"/>
</dbReference>
<dbReference type="PROSITE" id="PS00136">
    <property type="entry name" value="SUBTILASE_ASP"/>
    <property type="match status" value="1"/>
</dbReference>
<dbReference type="InterPro" id="IPR015500">
    <property type="entry name" value="Peptidase_S8_subtilisin-rel"/>
</dbReference>
<dbReference type="OrthoDB" id="206201at2759"/>
<dbReference type="PROSITE" id="PS51892">
    <property type="entry name" value="SUBTILASE"/>
    <property type="match status" value="1"/>
</dbReference>
<evidence type="ECO:0000313" key="10">
    <source>
        <dbReference type="EMBL" id="KJK82987.1"/>
    </source>
</evidence>
<evidence type="ECO:0000256" key="2">
    <source>
        <dbReference type="ARBA" id="ARBA00022670"/>
    </source>
</evidence>
<dbReference type="InterPro" id="IPR034193">
    <property type="entry name" value="PCSK9_ProteinaseK-like"/>
</dbReference>
<keyword evidence="11" id="KW-1185">Reference proteome</keyword>
<sequence>MTGLAWTDRVIAPPRIVLLPKLFSPAWFSFRHICVPGNASGITRDFDVTNSIEAQGRLYGLHLNIAVGLSSVLAAPATIGRRAEPAPLFTPQAESIIADKYIVKFKDDIARIATDDTVSALTSKADFVYEHAFHGFAGSLTKEELKMLREHPGVDFIEKDAVMRISGLTEQSGAPWGLGRISHRNRGSTTYRYDDSAGEGTCVYIIDTGIEASHPEFEGRATFLKSFISGQTTDGHGHGTHCAGTIGSKSYGVAKKAKLYGVKVLDNQGSGSYSGIISGMDYVAQDSKSRGCPKGAIASMSLGGGYSASVNQGAAALVNSGVFLAVAAGNDNRDAQNTSPASEPSACTVGASAENDSRSSFSNYGKVVDIFAPGSNVLSTWIGGRTNTISGTSMATPHIAGLAAYLSALQGKTTPAALCKKIQDTATKSVLTGVPSGTVNYLAYNGNGA</sequence>
<dbReference type="Gene3D" id="3.40.50.200">
    <property type="entry name" value="Peptidase S8/S53 domain"/>
    <property type="match status" value="1"/>
</dbReference>
<keyword evidence="5 6" id="KW-0720">Serine protease</keyword>
<name>A0A0D9P9P0_METAN</name>
<organism evidence="10 11">
    <name type="scientific">Metarhizium anisopliae BRIP 53293</name>
    <dbReference type="NCBI Taxonomy" id="1291518"/>
    <lineage>
        <taxon>Eukaryota</taxon>
        <taxon>Fungi</taxon>
        <taxon>Dikarya</taxon>
        <taxon>Ascomycota</taxon>
        <taxon>Pezizomycotina</taxon>
        <taxon>Sordariomycetes</taxon>
        <taxon>Hypocreomycetidae</taxon>
        <taxon>Hypocreales</taxon>
        <taxon>Clavicipitaceae</taxon>
        <taxon>Metarhizium</taxon>
    </lineage>
</organism>
<dbReference type="GO" id="GO:0004252">
    <property type="term" value="F:serine-type endopeptidase activity"/>
    <property type="evidence" value="ECO:0007669"/>
    <property type="project" value="UniProtKB-UniRule"/>
</dbReference>
<evidence type="ECO:0000259" key="8">
    <source>
        <dbReference type="Pfam" id="PF00082"/>
    </source>
</evidence>
<dbReference type="MEROPS" id="S08.056"/>
<evidence type="ECO:0000256" key="5">
    <source>
        <dbReference type="ARBA" id="ARBA00022825"/>
    </source>
</evidence>
<dbReference type="PRINTS" id="PR00723">
    <property type="entry name" value="SUBTILISIN"/>
</dbReference>
<dbReference type="PANTHER" id="PTHR43806">
    <property type="entry name" value="PEPTIDASE S8"/>
    <property type="match status" value="1"/>
</dbReference>
<proteinExistence type="inferred from homology"/>
<dbReference type="CDD" id="cd04077">
    <property type="entry name" value="Peptidases_S8_PCSK9_ProteinaseK_like"/>
    <property type="match status" value="1"/>
</dbReference>
<dbReference type="InterPro" id="IPR023827">
    <property type="entry name" value="Peptidase_S8_Asp-AS"/>
</dbReference>
<evidence type="ECO:0000256" key="7">
    <source>
        <dbReference type="RuleBase" id="RU003355"/>
    </source>
</evidence>
<dbReference type="GO" id="GO:0006508">
    <property type="term" value="P:proteolysis"/>
    <property type="evidence" value="ECO:0007669"/>
    <property type="project" value="UniProtKB-KW"/>
</dbReference>
<keyword evidence="2 6" id="KW-0645">Protease</keyword>
<dbReference type="InterPro" id="IPR000209">
    <property type="entry name" value="Peptidase_S8/S53_dom"/>
</dbReference>
<feature type="active site" description="Charge relay system" evidence="6">
    <location>
        <position position="207"/>
    </location>
</feature>
<keyword evidence="3" id="KW-0732">Signal</keyword>
<dbReference type="SUPFAM" id="SSF54897">
    <property type="entry name" value="Protease propeptides/inhibitors"/>
    <property type="match status" value="1"/>
</dbReference>
<feature type="active site" description="Charge relay system" evidence="6">
    <location>
        <position position="393"/>
    </location>
</feature>
<dbReference type="Proteomes" id="UP000054544">
    <property type="component" value="Unassembled WGS sequence"/>
</dbReference>
<dbReference type="InterPro" id="IPR036852">
    <property type="entry name" value="Peptidase_S8/S53_dom_sf"/>
</dbReference>
<dbReference type="FunFam" id="3.40.50.200:FF:000014">
    <property type="entry name" value="Proteinase K"/>
    <property type="match status" value="1"/>
</dbReference>
<dbReference type="GO" id="GO:0005576">
    <property type="term" value="C:extracellular region"/>
    <property type="evidence" value="ECO:0007669"/>
    <property type="project" value="UniProtKB-ARBA"/>
</dbReference>
<dbReference type="InterPro" id="IPR010259">
    <property type="entry name" value="S8pro/Inhibitor_I9"/>
</dbReference>
<feature type="active site" description="Charge relay system" evidence="6">
    <location>
        <position position="238"/>
    </location>
</feature>
<gene>
    <name evidence="10" type="ORF">H634G_01115</name>
</gene>